<proteinExistence type="predicted"/>
<dbReference type="Pfam" id="PF07853">
    <property type="entry name" value="DUF1648"/>
    <property type="match status" value="1"/>
</dbReference>
<dbReference type="Proteomes" id="UP000281741">
    <property type="component" value="Chromosome"/>
</dbReference>
<keyword evidence="1" id="KW-0812">Transmembrane</keyword>
<evidence type="ECO:0000313" key="4">
    <source>
        <dbReference type="EMBL" id="AZA96555.1"/>
    </source>
</evidence>
<dbReference type="EMBL" id="CP033915">
    <property type="protein sequence ID" value="AZA87995.1"/>
    <property type="molecule type" value="Genomic_DNA"/>
</dbReference>
<protein>
    <submittedName>
        <fullName evidence="3">DUF1648 domain-containing protein</fullName>
    </submittedName>
</protein>
<evidence type="ECO:0000313" key="5">
    <source>
        <dbReference type="Proteomes" id="UP000274073"/>
    </source>
</evidence>
<keyword evidence="6" id="KW-1185">Reference proteome</keyword>
<feature type="transmembrane region" description="Helical" evidence="1">
    <location>
        <begin position="53"/>
        <end position="72"/>
    </location>
</feature>
<dbReference type="RefSeq" id="WP_123854973.1">
    <property type="nucleotide sequence ID" value="NZ_CP033912.1"/>
</dbReference>
<dbReference type="Proteomes" id="UP000274073">
    <property type="component" value="Chromosome"/>
</dbReference>
<dbReference type="PANTHER" id="PTHR37810:SF5">
    <property type="entry name" value="IMMUNITY PROTEIN SDPI"/>
    <property type="match status" value="1"/>
</dbReference>
<dbReference type="PANTHER" id="PTHR37810">
    <property type="entry name" value="IMMUNITY PROTEIN SDPI"/>
    <property type="match status" value="1"/>
</dbReference>
<name>A0AAD1DNB0_9FLAO</name>
<sequence length="155" mass="18303">MESILLLLFDIINFGLLAFLWWFSIKNYKTLPETIPIHFDFDGKADNFGSKKYYYLMPAVLTVIYFLFVFLVRSPELANYPLQITEENENAQFLIMGIFMRWLFLLISMIFLNSQDYVFRYSFNDNAKPRIAFSTMLFSIIGSLIVLFTFVGLFK</sequence>
<evidence type="ECO:0000259" key="2">
    <source>
        <dbReference type="Pfam" id="PF07853"/>
    </source>
</evidence>
<gene>
    <name evidence="3" type="ORF">EG349_14900</name>
    <name evidence="4" type="ORF">EG353_13680</name>
</gene>
<dbReference type="EMBL" id="CP033912">
    <property type="protein sequence ID" value="AZA96555.1"/>
    <property type="molecule type" value="Genomic_DNA"/>
</dbReference>
<feature type="transmembrane region" description="Helical" evidence="1">
    <location>
        <begin position="5"/>
        <end position="23"/>
    </location>
</feature>
<feature type="transmembrane region" description="Helical" evidence="1">
    <location>
        <begin position="131"/>
        <end position="154"/>
    </location>
</feature>
<dbReference type="GO" id="GO:0009636">
    <property type="term" value="P:response to toxic substance"/>
    <property type="evidence" value="ECO:0007669"/>
    <property type="project" value="TreeGrafter"/>
</dbReference>
<organism evidence="3 5">
    <name type="scientific">Chryseobacterium shandongense</name>
    <dbReference type="NCBI Taxonomy" id="1493872"/>
    <lineage>
        <taxon>Bacteria</taxon>
        <taxon>Pseudomonadati</taxon>
        <taxon>Bacteroidota</taxon>
        <taxon>Flavobacteriia</taxon>
        <taxon>Flavobacteriales</taxon>
        <taxon>Weeksellaceae</taxon>
        <taxon>Chryseobacterium group</taxon>
        <taxon>Chryseobacterium</taxon>
    </lineage>
</organism>
<feature type="transmembrane region" description="Helical" evidence="1">
    <location>
        <begin position="93"/>
        <end position="111"/>
    </location>
</feature>
<accession>A0AAD1DNB0</accession>
<reference evidence="5 6" key="1">
    <citation type="submission" date="2018-11" db="EMBL/GenBank/DDBJ databases">
        <title>Proposal to divide the Flavobacteriaceae and reorganize its genera based on Amino Acid Identity values calculated from whole genome sequences.</title>
        <authorList>
            <person name="Nicholson A.C."/>
            <person name="Gulvik C.A."/>
            <person name="Whitney A.M."/>
            <person name="Humrighouse B.W."/>
            <person name="Bell M."/>
            <person name="Holmes B."/>
            <person name="Steigerwalt A.G."/>
            <person name="Villarma A."/>
            <person name="Sheth M."/>
            <person name="Batra D."/>
            <person name="Pryor J."/>
            <person name="Bernardet J.-F."/>
            <person name="Hugo C."/>
            <person name="Kampfer P."/>
            <person name="Newman J."/>
            <person name="McQuiston J.R."/>
        </authorList>
    </citation>
    <scope>NUCLEOTIDE SEQUENCE [LARGE SCALE GENOMIC DNA]</scope>
    <source>
        <strain evidence="3 5">G0207</strain>
        <strain evidence="4 6">H5143</strain>
    </source>
</reference>
<keyword evidence="1" id="KW-0472">Membrane</keyword>
<keyword evidence="1" id="KW-1133">Transmembrane helix</keyword>
<evidence type="ECO:0000256" key="1">
    <source>
        <dbReference type="SAM" id="Phobius"/>
    </source>
</evidence>
<evidence type="ECO:0000313" key="3">
    <source>
        <dbReference type="EMBL" id="AZA87995.1"/>
    </source>
</evidence>
<dbReference type="AlphaFoldDB" id="A0AAD1DNB0"/>
<dbReference type="InterPro" id="IPR012867">
    <property type="entry name" value="DUF1648"/>
</dbReference>
<evidence type="ECO:0000313" key="6">
    <source>
        <dbReference type="Proteomes" id="UP000281741"/>
    </source>
</evidence>
<feature type="domain" description="DUF1648" evidence="2">
    <location>
        <begin position="16"/>
        <end position="61"/>
    </location>
</feature>